<organism evidence="3 4">
    <name type="scientific">Felis catus</name>
    <name type="common">Cat</name>
    <name type="synonym">Felis silvestris catus</name>
    <dbReference type="NCBI Taxonomy" id="9685"/>
    <lineage>
        <taxon>Eukaryota</taxon>
        <taxon>Metazoa</taxon>
        <taxon>Chordata</taxon>
        <taxon>Craniata</taxon>
        <taxon>Vertebrata</taxon>
        <taxon>Euteleostomi</taxon>
        <taxon>Mammalia</taxon>
        <taxon>Eutheria</taxon>
        <taxon>Laurasiatheria</taxon>
        <taxon>Carnivora</taxon>
        <taxon>Feliformia</taxon>
        <taxon>Felidae</taxon>
        <taxon>Felinae</taxon>
        <taxon>Felis</taxon>
    </lineage>
</organism>
<feature type="region of interest" description="Disordered" evidence="1">
    <location>
        <begin position="590"/>
        <end position="787"/>
    </location>
</feature>
<feature type="compositionally biased region" description="Basic and acidic residues" evidence="1">
    <location>
        <begin position="730"/>
        <end position="740"/>
    </location>
</feature>
<protein>
    <recommendedName>
        <fullName evidence="2">HPS5-like beta-propeller domain-containing protein</fullName>
    </recommendedName>
</protein>
<dbReference type="InterPro" id="IPR056499">
    <property type="entry name" value="Beta-prop_HPS5-like"/>
</dbReference>
<dbReference type="InterPro" id="IPR015943">
    <property type="entry name" value="WD40/YVTN_repeat-like_dom_sf"/>
</dbReference>
<dbReference type="InterPro" id="IPR006624">
    <property type="entry name" value="Beta-propeller_rpt_TECPR"/>
</dbReference>
<feature type="region of interest" description="Disordered" evidence="1">
    <location>
        <begin position="372"/>
        <end position="438"/>
    </location>
</feature>
<feature type="region of interest" description="Disordered" evidence="1">
    <location>
        <begin position="507"/>
        <end position="534"/>
    </location>
</feature>
<reference evidence="3" key="2">
    <citation type="submission" date="2025-08" db="UniProtKB">
        <authorList>
            <consortium name="Ensembl"/>
        </authorList>
    </citation>
    <scope>IDENTIFICATION</scope>
    <source>
        <strain evidence="3">breed Abyssinian</strain>
    </source>
</reference>
<keyword evidence="4" id="KW-1185">Reference proteome</keyword>
<accession>A0ABI7X6H0</accession>
<feature type="compositionally biased region" description="Gly residues" evidence="1">
    <location>
        <begin position="664"/>
        <end position="676"/>
    </location>
</feature>
<dbReference type="Gene3D" id="2.130.10.10">
    <property type="entry name" value="YVTN repeat-like/Quinoprotein amine dehydrogenase"/>
    <property type="match status" value="1"/>
</dbReference>
<feature type="region of interest" description="Disordered" evidence="1">
    <location>
        <begin position="549"/>
        <end position="573"/>
    </location>
</feature>
<dbReference type="SMART" id="SM00320">
    <property type="entry name" value="WD40"/>
    <property type="match status" value="3"/>
</dbReference>
<evidence type="ECO:0000313" key="4">
    <source>
        <dbReference type="Proteomes" id="UP000823872"/>
    </source>
</evidence>
<dbReference type="GeneTree" id="ENSGT00940000157283"/>
<dbReference type="Pfam" id="PF19193">
    <property type="entry name" value="Tectonin"/>
    <property type="match status" value="1"/>
</dbReference>
<feature type="compositionally biased region" description="Low complexity" evidence="1">
    <location>
        <begin position="394"/>
        <end position="420"/>
    </location>
</feature>
<dbReference type="Proteomes" id="UP000823872">
    <property type="component" value="Chromosome B3"/>
</dbReference>
<dbReference type="Pfam" id="PF23756">
    <property type="entry name" value="Beta-prop_HPS5"/>
    <property type="match status" value="1"/>
</dbReference>
<dbReference type="PANTHER" id="PTHR23287:SF16">
    <property type="entry name" value="TECTONIN BETA-PROPELLER REPEAT-CONTAINING PROTEIN 2"/>
    <property type="match status" value="1"/>
</dbReference>
<sequence length="1298" mass="141743">MASVSEPVTFREFCPLYYLLNAIPTKVQKGFRSVVVYLTALDTNGDYIAVGSSIGMLYLYCRHFNQMKKYNFEGKTEPITVVKLLACFDDLVAAGTASGRVAVFQLVSSLPGRNKQLRRFDVTGIHKNSITALAWSPNGMKLFSGDDKGKIVYSSLDLDQGVCNSHLVLEEPSSIVQLDYSQKVLLVSTLQRSLLFYTEEKSVKQIGTQPRKSTGKFGACFIPGLCKQSDLTLYASRPGLRLWKADIHGTVQATFILKDVFAGGVKPFELYPRLESSNRGSCGLPEKHLGLVSCFFQEGWVLSWNEYSIYLLDTVNQATIAGLEGSGDIVSVSCTENEIFFLKGDRNIIRISSRPEGLASIVRDSLETSGCAEQVSGQRAEKPSGATVSETRLRGSSVASSVASEPRSRSSSLNSTDSGSGLQAVPEPGRGGQPASQRFSVISSEEFEQELVVKPLKVRKKRKKKSEGGSRSACHSSLESTPCCEFPGDSPQSLSTDLLSMTSSLGSIVDRSSTESPDRESNLSGEVNGVLQENNDPEAFSVLEVPEPAPDVLNEGRDSRPESPRWNHAGETEPHRGVWTSLLELREAVEGSDVTDLREEPCPADEGLNSRQSPWREQAREAGDMEPDDPQSTFSEAPFLDSPPVPSSLSWAPQAEQRLPGTRAGEGGAEGPGKGQGFLTHVEAPGHLGSSPWHAVTDSDTGLKEMAASERDLGSAGGRRTPPVSALATRTREPRLEQPSRDQVLTSSDEEDIYAQGLPSSSSETSVTELGGSRSLQDLSQPGTEDTGLLKSDQFAESWMGYSGPGYGILSLAVSEKYIWCLDYKGGLFCSALPGAGLRWQKFEDAVQQVAVSPSGALLWKIEQKSNRAFACGKVTIKGKRHWYEALPQAVFVALSDDTAWIIRTNGDLYLQTGLSVDRPCARAVKVDCPYPLSQITARNSVVWALTEQRALLYREGVSSFCPEGEQWKCDIVSERQALEPVCITLGDQQTLWALDIRGNLWFRTGIVSKKPQGDDDHWWQVSITDYVVFDQCSLFQTIIHATHSVATAAQVPVEKVADKLRMAFWSQQLQCQPSLLGVNNSGVWISSGKNEFHVAKGNLIGPIKLTSLACGNQHIWACDSRGGVYFRVGTQPLNPSLMLPAWIMIEPPVQPAGVTLVSLHSSPNDQMLWALDSRWNVHVRAGITEEMPVGTDWEHVPGLQACQLALSTRTVWARCPNGDLARRYGVTDKNPAGDYWKKIPGNVTCFTVTSSDELWAVGPPGYLLQRLTKTFSHSHGAHGGHAPTPHPEDLEDEWEVI</sequence>
<dbReference type="InterPro" id="IPR009091">
    <property type="entry name" value="RCC1/BLIP-II"/>
</dbReference>
<feature type="compositionally biased region" description="Basic and acidic residues" evidence="1">
    <location>
        <begin position="512"/>
        <end position="521"/>
    </location>
</feature>
<feature type="region of interest" description="Disordered" evidence="1">
    <location>
        <begin position="458"/>
        <end position="494"/>
    </location>
</feature>
<dbReference type="SUPFAM" id="SSF50978">
    <property type="entry name" value="WD40 repeat-like"/>
    <property type="match status" value="1"/>
</dbReference>
<reference evidence="3 4" key="1">
    <citation type="submission" date="2021-02" db="EMBL/GenBank/DDBJ databases">
        <title>Safari Cat Assemblies.</title>
        <authorList>
            <person name="Bredemeyer K.R."/>
            <person name="Murphy W.J."/>
        </authorList>
    </citation>
    <scope>NUCLEOTIDE SEQUENCE [LARGE SCALE GENOMIC DNA]</scope>
</reference>
<evidence type="ECO:0000313" key="3">
    <source>
        <dbReference type="Ensembl" id="ENSFCTP00005018145.1"/>
    </source>
</evidence>
<proteinExistence type="predicted"/>
<feature type="compositionally biased region" description="Basic and acidic residues" evidence="1">
    <location>
        <begin position="554"/>
        <end position="573"/>
    </location>
</feature>
<dbReference type="PANTHER" id="PTHR23287">
    <property type="entry name" value="RUBY-EYE2-LIKE PROTEIN"/>
    <property type="match status" value="1"/>
</dbReference>
<evidence type="ECO:0000259" key="2">
    <source>
        <dbReference type="Pfam" id="PF23756"/>
    </source>
</evidence>
<feature type="compositionally biased region" description="Polar residues" evidence="1">
    <location>
        <begin position="758"/>
        <end position="784"/>
    </location>
</feature>
<feature type="compositionally biased region" description="Basic and acidic residues" evidence="1">
    <location>
        <begin position="590"/>
        <end position="601"/>
    </location>
</feature>
<dbReference type="SMART" id="SM00706">
    <property type="entry name" value="TECPR"/>
    <property type="match status" value="9"/>
</dbReference>
<dbReference type="SUPFAM" id="SSF50985">
    <property type="entry name" value="RCC1/BLIP-II"/>
    <property type="match status" value="1"/>
</dbReference>
<feature type="domain" description="HPS5-like beta-propeller" evidence="2">
    <location>
        <begin position="36"/>
        <end position="345"/>
    </location>
</feature>
<reference evidence="3" key="3">
    <citation type="submission" date="2025-09" db="UniProtKB">
        <authorList>
            <consortium name="Ensembl"/>
        </authorList>
    </citation>
    <scope>IDENTIFICATION</scope>
    <source>
        <strain evidence="3">breed Abyssinian</strain>
    </source>
</reference>
<dbReference type="Ensembl" id="ENSFCTT00005027882.1">
    <property type="protein sequence ID" value="ENSFCTP00005018145.1"/>
    <property type="gene ID" value="ENSFCTG00005009912.1"/>
</dbReference>
<dbReference type="Pfam" id="PF06462">
    <property type="entry name" value="Hyd_WA"/>
    <property type="match status" value="2"/>
</dbReference>
<name>A0ABI7X6H0_FELCA</name>
<feature type="region of interest" description="Disordered" evidence="1">
    <location>
        <begin position="1275"/>
        <end position="1298"/>
    </location>
</feature>
<dbReference type="InterPro" id="IPR001680">
    <property type="entry name" value="WD40_rpt"/>
</dbReference>
<evidence type="ECO:0000256" key="1">
    <source>
        <dbReference type="SAM" id="MobiDB-lite"/>
    </source>
</evidence>
<feature type="compositionally biased region" description="Basic and acidic residues" evidence="1">
    <location>
        <begin position="701"/>
        <end position="713"/>
    </location>
</feature>
<gene>
    <name evidence="3" type="primary">TECPR2</name>
</gene>
<dbReference type="InterPro" id="IPR036322">
    <property type="entry name" value="WD40_repeat_dom_sf"/>
</dbReference>